<dbReference type="AlphaFoldDB" id="W2ILP7"/>
<evidence type="ECO:0000256" key="1">
    <source>
        <dbReference type="SAM" id="MobiDB-lite"/>
    </source>
</evidence>
<protein>
    <submittedName>
        <fullName evidence="3">Uncharacterized protein</fullName>
    </submittedName>
</protein>
<sequence>MEAVAAPGDVRPTPLVEEQPPAPSAFFSEDLMELFVDIIDDEPTEPERVQDLNSARVDEGLESWETNSCSIQTNASRPETMLEFWMRQAKAGAYKQLVDVTQCPKIHPRDIDKFIPSNVKVGMEEDDAEGCELLCGYFSSVDDEDIDDTVT</sequence>
<feature type="region of interest" description="Disordered" evidence="1">
    <location>
        <begin position="1"/>
        <end position="22"/>
    </location>
</feature>
<dbReference type="VEuPathDB" id="FungiDB:PPTG_14123"/>
<gene>
    <name evidence="2" type="ORF">L915_13553</name>
    <name evidence="3" type="ORF">L916_13452</name>
</gene>
<reference evidence="3" key="2">
    <citation type="submission" date="2013-11" db="EMBL/GenBank/DDBJ databases">
        <title>The Genome Sequence of Phytophthora parasitica CJ05E6.</title>
        <authorList>
            <consortium name="The Broad Institute Genomics Platform"/>
            <person name="Russ C."/>
            <person name="Tyler B."/>
            <person name="Panabieres F."/>
            <person name="Shan W."/>
            <person name="Tripathy S."/>
            <person name="Grunwald N."/>
            <person name="Machado M."/>
            <person name="Johnson C.S."/>
            <person name="Arredondo F."/>
            <person name="Hong C."/>
            <person name="Coffey M."/>
            <person name="Young S.K."/>
            <person name="Zeng Q."/>
            <person name="Gargeya S."/>
            <person name="Fitzgerald M."/>
            <person name="Abouelleil A."/>
            <person name="Alvarado L."/>
            <person name="Chapman S.B."/>
            <person name="Gainer-Dewar J."/>
            <person name="Goldberg J."/>
            <person name="Griggs A."/>
            <person name="Gujja S."/>
            <person name="Hansen M."/>
            <person name="Howarth C."/>
            <person name="Imamovic A."/>
            <person name="Ireland A."/>
            <person name="Larimer J."/>
            <person name="McCowan C."/>
            <person name="Murphy C."/>
            <person name="Pearson M."/>
            <person name="Poon T.W."/>
            <person name="Priest M."/>
            <person name="Roberts A."/>
            <person name="Saif S."/>
            <person name="Shea T."/>
            <person name="Sykes S."/>
            <person name="Wortman J."/>
            <person name="Nusbaum C."/>
            <person name="Birren B."/>
        </authorList>
    </citation>
    <scope>NUCLEOTIDE SEQUENCE [LARGE SCALE GENOMIC DNA]</scope>
    <source>
        <strain evidence="3">CJ05E6</strain>
    </source>
</reference>
<accession>W2ILP7</accession>
<reference evidence="2" key="1">
    <citation type="submission" date="2013-11" db="EMBL/GenBank/DDBJ databases">
        <title>The Genome Sequence of Phytophthora parasitica CJ02B3.</title>
        <authorList>
            <consortium name="The Broad Institute Genomics Platform"/>
            <person name="Russ C."/>
            <person name="Tyler B."/>
            <person name="Panabieres F."/>
            <person name="Shan W."/>
            <person name="Tripathy S."/>
            <person name="Grunwald N."/>
            <person name="Machado M."/>
            <person name="Johnson C.S."/>
            <person name="Arredondo F."/>
            <person name="Hong C."/>
            <person name="Coffey M."/>
            <person name="Young S.K."/>
            <person name="Zeng Q."/>
            <person name="Gargeya S."/>
            <person name="Fitzgerald M."/>
            <person name="Abouelleil A."/>
            <person name="Alvarado L."/>
            <person name="Chapman S.B."/>
            <person name="Gainer-Dewar J."/>
            <person name="Goldberg J."/>
            <person name="Griggs A."/>
            <person name="Gujja S."/>
            <person name="Hansen M."/>
            <person name="Howarth C."/>
            <person name="Imamovic A."/>
            <person name="Ireland A."/>
            <person name="Larimer J."/>
            <person name="McCowan C."/>
            <person name="Murphy C."/>
            <person name="Pearson M."/>
            <person name="Poon T.W."/>
            <person name="Priest M."/>
            <person name="Roberts A."/>
            <person name="Saif S."/>
            <person name="Shea T."/>
            <person name="Sykes S."/>
            <person name="Wortman J."/>
            <person name="Nusbaum C."/>
            <person name="Birren B."/>
        </authorList>
    </citation>
    <scope>NUCLEOTIDE SEQUENCE [LARGE SCALE GENOMIC DNA]</scope>
    <source>
        <strain evidence="2">CJ02B3</strain>
    </source>
</reference>
<evidence type="ECO:0000313" key="2">
    <source>
        <dbReference type="EMBL" id="ETK80888.1"/>
    </source>
</evidence>
<name>W2ILP7_PHYNI</name>
<proteinExistence type="predicted"/>
<dbReference type="EMBL" id="KI674366">
    <property type="protein sequence ID" value="ETL34303.1"/>
    <property type="molecule type" value="Genomic_DNA"/>
</dbReference>
<evidence type="ECO:0000313" key="3">
    <source>
        <dbReference type="EMBL" id="ETL34303.1"/>
    </source>
</evidence>
<dbReference type="Proteomes" id="UP000053864">
    <property type="component" value="Unassembled WGS sequence"/>
</dbReference>
<dbReference type="EMBL" id="KI687624">
    <property type="protein sequence ID" value="ETK80888.1"/>
    <property type="molecule type" value="Genomic_DNA"/>
</dbReference>
<dbReference type="Proteomes" id="UP000053236">
    <property type="component" value="Unassembled WGS sequence"/>
</dbReference>
<organism evidence="3">
    <name type="scientific">Phytophthora nicotianae</name>
    <name type="common">Potato buckeye rot agent</name>
    <name type="synonym">Phytophthora parasitica</name>
    <dbReference type="NCBI Taxonomy" id="4792"/>
    <lineage>
        <taxon>Eukaryota</taxon>
        <taxon>Sar</taxon>
        <taxon>Stramenopiles</taxon>
        <taxon>Oomycota</taxon>
        <taxon>Peronosporomycetes</taxon>
        <taxon>Peronosporales</taxon>
        <taxon>Peronosporaceae</taxon>
        <taxon>Phytophthora</taxon>
    </lineage>
</organism>